<feature type="domain" description="Amidohydrolase 3" evidence="1">
    <location>
        <begin position="54"/>
        <end position="533"/>
    </location>
</feature>
<dbReference type="SUPFAM" id="SSF51556">
    <property type="entry name" value="Metallo-dependent hydrolases"/>
    <property type="match status" value="1"/>
</dbReference>
<dbReference type="Proteomes" id="UP000288547">
    <property type="component" value="Unassembled WGS sequence"/>
</dbReference>
<dbReference type="InterPro" id="IPR011059">
    <property type="entry name" value="Metal-dep_hydrolase_composite"/>
</dbReference>
<dbReference type="Gene3D" id="2.30.40.10">
    <property type="entry name" value="Urease, subunit C, domain 1"/>
    <property type="match status" value="1"/>
</dbReference>
<dbReference type="Gene3D" id="3.10.310.70">
    <property type="match status" value="1"/>
</dbReference>
<keyword evidence="3" id="KW-1185">Reference proteome</keyword>
<evidence type="ECO:0000313" key="3">
    <source>
        <dbReference type="Proteomes" id="UP000288547"/>
    </source>
</evidence>
<dbReference type="Gene3D" id="3.20.20.140">
    <property type="entry name" value="Metal-dependent hydrolases"/>
    <property type="match status" value="1"/>
</dbReference>
<dbReference type="InterPro" id="IPR032466">
    <property type="entry name" value="Metal_Hydrolase"/>
</dbReference>
<dbReference type="PANTHER" id="PTHR22642">
    <property type="entry name" value="IMIDAZOLONEPROPIONASE"/>
    <property type="match status" value="1"/>
</dbReference>
<dbReference type="Pfam" id="PF07969">
    <property type="entry name" value="Amidohydro_3"/>
    <property type="match status" value="1"/>
</dbReference>
<organism evidence="2 3">
    <name type="scientific">Labedella phragmitis</name>
    <dbReference type="NCBI Taxonomy" id="2498849"/>
    <lineage>
        <taxon>Bacteria</taxon>
        <taxon>Bacillati</taxon>
        <taxon>Actinomycetota</taxon>
        <taxon>Actinomycetes</taxon>
        <taxon>Micrococcales</taxon>
        <taxon>Microbacteriaceae</taxon>
        <taxon>Labedella</taxon>
    </lineage>
</organism>
<evidence type="ECO:0000313" key="2">
    <source>
        <dbReference type="EMBL" id="RWZ53287.1"/>
    </source>
</evidence>
<accession>A0A3S4BMK6</accession>
<dbReference type="OrthoDB" id="3238066at2"/>
<dbReference type="EMBL" id="RZNB01000001">
    <property type="protein sequence ID" value="RWZ53287.1"/>
    <property type="molecule type" value="Genomic_DNA"/>
</dbReference>
<dbReference type="PANTHER" id="PTHR22642:SF2">
    <property type="entry name" value="PROTEIN LONG AFTER FAR-RED 3"/>
    <property type="match status" value="1"/>
</dbReference>
<reference evidence="2 3" key="1">
    <citation type="submission" date="2018-12" db="EMBL/GenBank/DDBJ databases">
        <authorList>
            <person name="Li F."/>
        </authorList>
    </citation>
    <scope>NUCLEOTIDE SEQUENCE [LARGE SCALE GENOMIC DNA]</scope>
    <source>
        <strain evidence="2 3">11W25H-1</strain>
    </source>
</reference>
<proteinExistence type="predicted"/>
<dbReference type="GO" id="GO:0016810">
    <property type="term" value="F:hydrolase activity, acting on carbon-nitrogen (but not peptide) bonds"/>
    <property type="evidence" value="ECO:0007669"/>
    <property type="project" value="InterPro"/>
</dbReference>
<protein>
    <submittedName>
        <fullName evidence="2">Amidohydrolase</fullName>
    </submittedName>
</protein>
<dbReference type="InterPro" id="IPR013108">
    <property type="entry name" value="Amidohydro_3"/>
</dbReference>
<comment type="caution">
    <text evidence="2">The sequence shown here is derived from an EMBL/GenBank/DDBJ whole genome shotgun (WGS) entry which is preliminary data.</text>
</comment>
<dbReference type="InterPro" id="IPR033932">
    <property type="entry name" value="YtcJ-like"/>
</dbReference>
<name>A0A3S4BMK6_9MICO</name>
<gene>
    <name evidence="2" type="ORF">ELQ90_04160</name>
</gene>
<evidence type="ECO:0000259" key="1">
    <source>
        <dbReference type="Pfam" id="PF07969"/>
    </source>
</evidence>
<dbReference type="SUPFAM" id="SSF51338">
    <property type="entry name" value="Composite domain of metallo-dependent hydrolases"/>
    <property type="match status" value="1"/>
</dbReference>
<dbReference type="AlphaFoldDB" id="A0A3S4BMK6"/>
<sequence>MSGGTRPDLVVVARVVHTLDPELGDVEALAIRDGVVVAAGGRDVAETWADGGVRVIDLGDAAVTPGLVDAHLHPISGLELARGVDLSGCEDLDAVAVALAEAAAGVGADDWVSGWGLDPNVFGTTEPHGGVLDDALGGRPAFVMLFDAHSAIVSRAALNRAGIAGEREFSDASRIVVDASGSPTGLLLENEAMRLVESIKPTESFDERVAHLVAVLEGMAGTGITAGHVMDMHDDDAIAVLEAVEARGELPIRLRISPMCVPGMTDVEFDAFVSLQGRRGRRWAIEGVKLMIDGTIDNGTAWLREPDTRGESTASLWLDPAEYAGRVAELHDRGIPTATHAIGDKAIEVVVRTLAALPRTGVQHRVEHVETLPDDVLAVFAEAGIAASMQPTHCTHYTRADQTDNWSVRLGPERADRAWRIGDLRAAGVTVALGSDWPVAPYDARASIADAILRRPALKPHVAPVLPDQAVSALQALEGYTTHAFASIGAVGGTLAIGAPADLTAFAVDPLDSDPDDFAASAVLLTLVDGVPVIGADERVDA</sequence>
<keyword evidence="2" id="KW-0378">Hydrolase</keyword>
<dbReference type="CDD" id="cd01300">
    <property type="entry name" value="YtcJ_like"/>
    <property type="match status" value="1"/>
</dbReference>